<protein>
    <submittedName>
        <fullName evidence="2">Uncharacterized protein</fullName>
    </submittedName>
</protein>
<feature type="region of interest" description="Disordered" evidence="1">
    <location>
        <begin position="34"/>
        <end position="117"/>
    </location>
</feature>
<name>A0A2G9GQ45_9LAMI</name>
<dbReference type="EMBL" id="NKXS01004098">
    <property type="protein sequence ID" value="PIN07424.1"/>
    <property type="molecule type" value="Genomic_DNA"/>
</dbReference>
<comment type="caution">
    <text evidence="2">The sequence shown here is derived from an EMBL/GenBank/DDBJ whole genome shotgun (WGS) entry which is preliminary data.</text>
</comment>
<dbReference type="OrthoDB" id="955245at2759"/>
<evidence type="ECO:0000313" key="2">
    <source>
        <dbReference type="EMBL" id="PIN07424.1"/>
    </source>
</evidence>
<sequence>MGGHLLSLHSSSQASRIKRLTAYLLFSTRRSYSYKGQGKKESGSGHAGIEERAPSTADEFKRVAEEKSRQGFTSHTVEKGQDAAEEATLEESTFESVKEAHKEPPGKGNFHKTGDER</sequence>
<dbReference type="Proteomes" id="UP000231279">
    <property type="component" value="Unassembled WGS sequence"/>
</dbReference>
<reference evidence="3" key="1">
    <citation type="journal article" date="2018" name="Gigascience">
        <title>Genome assembly of the Pink Ipe (Handroanthus impetiginosus, Bignoniaceae), a highly valued, ecologically keystone Neotropical timber forest tree.</title>
        <authorList>
            <person name="Silva-Junior O.B."/>
            <person name="Grattapaglia D."/>
            <person name="Novaes E."/>
            <person name="Collevatti R.G."/>
        </authorList>
    </citation>
    <scope>NUCLEOTIDE SEQUENCE [LARGE SCALE GENOMIC DNA]</scope>
    <source>
        <strain evidence="3">cv. UFG-1</strain>
    </source>
</reference>
<proteinExistence type="predicted"/>
<gene>
    <name evidence="2" type="ORF">CDL12_20011</name>
</gene>
<organism evidence="2 3">
    <name type="scientific">Handroanthus impetiginosus</name>
    <dbReference type="NCBI Taxonomy" id="429701"/>
    <lineage>
        <taxon>Eukaryota</taxon>
        <taxon>Viridiplantae</taxon>
        <taxon>Streptophyta</taxon>
        <taxon>Embryophyta</taxon>
        <taxon>Tracheophyta</taxon>
        <taxon>Spermatophyta</taxon>
        <taxon>Magnoliopsida</taxon>
        <taxon>eudicotyledons</taxon>
        <taxon>Gunneridae</taxon>
        <taxon>Pentapetalae</taxon>
        <taxon>asterids</taxon>
        <taxon>lamiids</taxon>
        <taxon>Lamiales</taxon>
        <taxon>Bignoniaceae</taxon>
        <taxon>Crescentiina</taxon>
        <taxon>Tabebuia alliance</taxon>
        <taxon>Handroanthus</taxon>
    </lineage>
</organism>
<dbReference type="STRING" id="429701.A0A2G9GQ45"/>
<evidence type="ECO:0000256" key="1">
    <source>
        <dbReference type="SAM" id="MobiDB-lite"/>
    </source>
</evidence>
<evidence type="ECO:0000313" key="3">
    <source>
        <dbReference type="Proteomes" id="UP000231279"/>
    </source>
</evidence>
<feature type="compositionally biased region" description="Acidic residues" evidence="1">
    <location>
        <begin position="83"/>
        <end position="93"/>
    </location>
</feature>
<accession>A0A2G9GQ45</accession>
<keyword evidence="3" id="KW-1185">Reference proteome</keyword>
<feature type="compositionally biased region" description="Basic and acidic residues" evidence="1">
    <location>
        <begin position="96"/>
        <end position="105"/>
    </location>
</feature>
<dbReference type="AlphaFoldDB" id="A0A2G9GQ45"/>
<feature type="compositionally biased region" description="Basic and acidic residues" evidence="1">
    <location>
        <begin position="38"/>
        <end position="69"/>
    </location>
</feature>